<sequence length="348" mass="36547">MRSHRISDVAEQAGLSRATVDRVLHGRAGASPRAVRAVEQAVAELDRQAGALRLGARSLVLDVVMQAPERFSGAVREALESQLTGLRPASVRARFHLRESGTVEDVVATLDGIGRRGRTSHGALLKVPDDPRVAAAIDDLAGRGIPSVTLVTDVHGSRRIAYAGPDHESAGRTAAHLVQRWGATDRGTVLVTLSRASFFGERTRVEAFVRQLAAEAPGLEVRRVRDADGLDASTGAVVAGELDDLTGPVGVYSVGGANRAIIAALRAKGVTPFAHVGHDLDADNLALLRAGEIDLVLHHDLREDARSAVRAVLQHHGLVPGAPLSVASGVQVVTRHNIPARLLPGGGT</sequence>
<dbReference type="Gene3D" id="1.10.260.40">
    <property type="entry name" value="lambda repressor-like DNA-binding domains"/>
    <property type="match status" value="1"/>
</dbReference>
<dbReference type="EMBL" id="CP104874">
    <property type="protein sequence ID" value="WWF06645.1"/>
    <property type="molecule type" value="Genomic_DNA"/>
</dbReference>
<dbReference type="RefSeq" id="WP_338539137.1">
    <property type="nucleotide sequence ID" value="NZ_CP104874.1"/>
</dbReference>
<dbReference type="InterPro" id="IPR028082">
    <property type="entry name" value="Peripla_BP_I"/>
</dbReference>
<evidence type="ECO:0000256" key="1">
    <source>
        <dbReference type="ARBA" id="ARBA00023015"/>
    </source>
</evidence>
<dbReference type="SUPFAM" id="SSF53822">
    <property type="entry name" value="Periplasmic binding protein-like I"/>
    <property type="match status" value="1"/>
</dbReference>
<evidence type="ECO:0000313" key="6">
    <source>
        <dbReference type="Proteomes" id="UP001381003"/>
    </source>
</evidence>
<protein>
    <submittedName>
        <fullName evidence="5">LacI family DNA-binding transcriptional regulator</fullName>
    </submittedName>
</protein>
<name>A0ABZ2FIT4_9MICO</name>
<dbReference type="PROSITE" id="PS50932">
    <property type="entry name" value="HTH_LACI_2"/>
    <property type="match status" value="1"/>
</dbReference>
<dbReference type="Pfam" id="PF13407">
    <property type="entry name" value="Peripla_BP_4"/>
    <property type="match status" value="1"/>
</dbReference>
<dbReference type="SUPFAM" id="SSF47413">
    <property type="entry name" value="lambda repressor-like DNA-binding domains"/>
    <property type="match status" value="1"/>
</dbReference>
<dbReference type="Pfam" id="PF00356">
    <property type="entry name" value="LacI"/>
    <property type="match status" value="1"/>
</dbReference>
<dbReference type="InterPro" id="IPR025997">
    <property type="entry name" value="SBP_2_dom"/>
</dbReference>
<dbReference type="InterPro" id="IPR000843">
    <property type="entry name" value="HTH_LacI"/>
</dbReference>
<dbReference type="InterPro" id="IPR010982">
    <property type="entry name" value="Lambda_DNA-bd_dom_sf"/>
</dbReference>
<organism evidence="5 6">
    <name type="scientific">Janibacter terrae</name>
    <dbReference type="NCBI Taxonomy" id="103817"/>
    <lineage>
        <taxon>Bacteria</taxon>
        <taxon>Bacillati</taxon>
        <taxon>Actinomycetota</taxon>
        <taxon>Actinomycetes</taxon>
        <taxon>Micrococcales</taxon>
        <taxon>Intrasporangiaceae</taxon>
        <taxon>Janibacter</taxon>
    </lineage>
</organism>
<proteinExistence type="predicted"/>
<accession>A0ABZ2FIT4</accession>
<keyword evidence="1" id="KW-0805">Transcription regulation</keyword>
<dbReference type="PANTHER" id="PTHR30146">
    <property type="entry name" value="LACI-RELATED TRANSCRIPTIONAL REPRESSOR"/>
    <property type="match status" value="1"/>
</dbReference>
<gene>
    <name evidence="5" type="ORF">N5P18_07175</name>
</gene>
<keyword evidence="3" id="KW-0804">Transcription</keyword>
<evidence type="ECO:0000256" key="3">
    <source>
        <dbReference type="ARBA" id="ARBA00023163"/>
    </source>
</evidence>
<dbReference type="CDD" id="cd06307">
    <property type="entry name" value="PBP1_sugar_binding"/>
    <property type="match status" value="1"/>
</dbReference>
<dbReference type="CDD" id="cd01392">
    <property type="entry name" value="HTH_LacI"/>
    <property type="match status" value="1"/>
</dbReference>
<evidence type="ECO:0000313" key="5">
    <source>
        <dbReference type="EMBL" id="WWF06645.1"/>
    </source>
</evidence>
<reference evidence="5 6" key="1">
    <citation type="submission" date="2022-09" db="EMBL/GenBank/DDBJ databases">
        <title>Complete genome sequence of Janibacter terrae strain COS04-44, PCL-degrading bacteria isolated from oil spilled coast.</title>
        <authorList>
            <person name="Park H."/>
            <person name="Kim J.Y."/>
            <person name="An S.H."/>
            <person name="Lee C.M."/>
            <person name="Weon H.-Y."/>
        </authorList>
    </citation>
    <scope>NUCLEOTIDE SEQUENCE [LARGE SCALE GENOMIC DNA]</scope>
    <source>
        <strain evidence="5 6">COS04-44</strain>
    </source>
</reference>
<feature type="domain" description="HTH lacI-type" evidence="4">
    <location>
        <begin position="5"/>
        <end position="58"/>
    </location>
</feature>
<keyword evidence="2 5" id="KW-0238">DNA-binding</keyword>
<dbReference type="SMART" id="SM00354">
    <property type="entry name" value="HTH_LACI"/>
    <property type="match status" value="1"/>
</dbReference>
<dbReference type="Proteomes" id="UP001381003">
    <property type="component" value="Chromosome"/>
</dbReference>
<evidence type="ECO:0000259" key="4">
    <source>
        <dbReference type="PROSITE" id="PS50932"/>
    </source>
</evidence>
<dbReference type="Gene3D" id="3.40.50.2300">
    <property type="match status" value="2"/>
</dbReference>
<dbReference type="PANTHER" id="PTHR30146:SF152">
    <property type="entry name" value="TRANSCRIPTIONAL REGULATORY PROTEIN"/>
    <property type="match status" value="1"/>
</dbReference>
<evidence type="ECO:0000256" key="2">
    <source>
        <dbReference type="ARBA" id="ARBA00023125"/>
    </source>
</evidence>
<dbReference type="GO" id="GO:0003677">
    <property type="term" value="F:DNA binding"/>
    <property type="evidence" value="ECO:0007669"/>
    <property type="project" value="UniProtKB-KW"/>
</dbReference>
<keyword evidence="6" id="KW-1185">Reference proteome</keyword>